<comment type="caution">
    <text evidence="5">The sequence shown here is derived from an EMBL/GenBank/DDBJ whole genome shotgun (WGS) entry which is preliminary data.</text>
</comment>
<dbReference type="Proteomes" id="UP000018957">
    <property type="component" value="Unassembled WGS sequence"/>
</dbReference>
<dbReference type="Gene3D" id="2.30.38.10">
    <property type="entry name" value="Luciferase, Domain 3"/>
    <property type="match status" value="1"/>
</dbReference>
<dbReference type="InterPro" id="IPR023213">
    <property type="entry name" value="CAT-like_dom_sf"/>
</dbReference>
<dbReference type="PROSITE" id="PS50075">
    <property type="entry name" value="CARRIER"/>
    <property type="match status" value="2"/>
</dbReference>
<dbReference type="Gene3D" id="3.40.50.980">
    <property type="match status" value="2"/>
</dbReference>
<sequence>MDKINNLSQEKGRQLLRKIKQRNSGKRKIITQKYDNNLVSFSQRRLWFLDKMETKNTNYNIHLCFSIIGKLQAVVLCEALKKIVERHESLRTVYQEIDGEILQVVLVPSQFEVPVIDIAGLDEVKVENILVTEARKAFDLSLDLMLRATLFRCSEQEHLLLLMVHHIAADGWSLGIISHELNLLYEAGLKGAPYPLMPLALQYRDYSHWQRDQLQNGSLKEAEWYWLEQLKGLPAVHSLPLDHPRSVEQRFRGAVHRQTLNEELTAKLNCLSQAQGVTLFMTLQTAFAVLLSRYSNETDIVMGTPVAGRELVELENLVGLFVNTLVLRTDLSGNPRFSELLEQTKVMALNAYTYQDYPFDLLVEKLNPVRSLSYNPVFQIMFIFHNHDKGKIKLSDLETRYRDFATNNTRFDLSLILFPNEKNIEISWEFDIDIFNVSMIKSMASVFRCIIEDIILDLNKPVDKISFMPLEEMNRQFDISFCEDSCKDFLMQSLQEQFEAQVARTPEQVALIYRETALSYRALNARSNRLAHALRCRYAKETGGALVADTLIGLYVERGLEMVTGMLAILKAGGAYVPLSPEYPAERVAWMLADTGSRLVLTQGACRSQLEGVIAGMAQPPGLLVVDDEEAVSGYAEENPVRRSGGEDLAYVIYTSGTTGRPKGVMVPHAGVLNRIHWMQEHYPLDSHDRVLQKTPYTFDVSVWELLWANWTGGAIVMAEPGSHKEPEQIYRQLVENKITTLHFVPTMLSGFCHALQSMKLTLPETVKQIFCSGEALTREQVKAYEQIKHPGTRLHNLYGPTEASIDVSYFDDVNSSLSVIPIGRAISNTRLLVLSPGGMLCPVGVPGELYLGGVGLARGYLNQPALTAERFVPNPFATESERAEGLTRLYRTGDRVRWLADGTLAYLGRLDSQIKLRGFRIEPGEIESLLRTVPGVADAVVQLREDHPGEKRLAAYLVAEPDDQSGPALLTRGHHTLTTRLPDYMHPAGWALLPALPLMPSGKLDWQALPVPAPLPQEPAGYVAPVSEAERLLCDIWQAALHLPQVGVNDNFFTLGGDSILAIQVTSRAVRAGLAVSVRQLFEHKTVRGLAAHLGAVTAVSQAALRGEVGLHPVQQRFFDETPADCHHYNQSLRVSVPADFSLPRLVQLVTALYERHDGLRLRYRRGAGGRWFGQYDETPLALQVAASIQHRRFSGEGQVLAARAAQRSLSLEKGPLLRVVYFDEEDGGGTLLLVMHHLIVDGVSWRIVLDDMAVGYRQIVAGEAVRLAPKTSSYAQWLARLQAYAGSEALQAEREYWQAQLSATGDGLAVDYPGAGVSLQADSEEVVIRLTEAETGQLLQTAGAAYRTRVDELLLAGVLQGFWRWSGQGELWVWLEGHGRELLFDELDTSGTLGWFTSVYPVRLSLTAAGGLAGLIRQVKETCRGVPHHGIGYGILRYLAGDPALAAAEAAGGPAVVFNYLGQFDGGEGGLFTPVPGETGEPVSGQHERHHRLGLNGWVAGGRLHLVLDYSRREYERVTMVGLGEAIEQGLQAVTAHCVAVGHGGYTPADFPLVRVSESQLSAWEQQYPGLEDLYPATPMQAGMLYHDQLSGESGGVYLCQTLVVLEGSPDIARLRWAWETVVQRHAVLRTQFVADSEGGLVQMVRSPVTVRLPWSEADWSGLTEAEQAVASEAWRREDRARGLDVTAAPLMRIGLRVCGGGRYRLLWTCHHMLLDGWSGPLLWQEIQRLYREGETAALPLPVAYKEYIAWLGRQDRERARAFWRTELSGVEGPTSLHVERVSRGGAETAGRRHTVRRVLSRAETARLQQVARRSQTTMSTLLQCAWGYLLHSYSGEETVVFGLTVSGRPAEVAGVEGMVGLLIQTVPVRMEFGEGVGLDTWLRARHSRQAAYTEYGYLGLSEIRRLSEVSGEQGLFESLLVYENYPVDERNEQIEEALSIKGLHSYMETNYKITLQIVPEEELEIRIKYFADVIDEVYVKDMLVGMYELLIKMSYFSSDTSYRQLTMFSEKDHKNRLAIIYGKSYIHEVDIGIHELFEKQVYKTPEKKAIVCGQTSISYVELNTKANFLSSNLMKIGIAKDDRVAIYMEKSIDFVISILAVLKSGASYIPIDANTPIQRIKYIIEDSRPKVFISKENELDELHKFNLNLNKLDIDKVFSSYCRNFDAYEYESKNMFSKCSHIIYTSGTTAEPKGVMGTHESVINRITWMNRRFPVLKNRNACHITDFSFIRAVWELFAPLLHGVELHLINVNYYQSLDDFSEFLVNKNIQSIITTPTMLGEIIRMPKYVLDGFKKLSYWFISGEKFRMDIANKAINLFPKMSFVNLYGSTENMSDVCFYELDNNIKDKEVLIGKPIDNTAVAIVNRDYELLPVGAVGEICVSGRSLALGYFGGGKIQSAKLIEGKRNLFNGEKFYCTGDYGICRYDGNIEFIGRKDELIKIRGYRVSITEIESAFLSLEYIDSISAFYRKKSGRISAYIILSDVNGKDSDVFLDRINRDIRDFISYRILPIDIIFCQEIPRTSNGKLDKTLFDTEHYVAIEHEPQQQPLNYIEQYLYNIWSDILAREPENIHMTFFESGGNSISAMRMISKIYDELGVKIPMKSIFDNLTVYKLAKILSDNLKEEIEEILKDEEIKK</sequence>
<dbReference type="CDD" id="cd19534">
    <property type="entry name" value="E_NRPS"/>
    <property type="match status" value="1"/>
</dbReference>
<dbReference type="SUPFAM" id="SSF52777">
    <property type="entry name" value="CoA-dependent acyltransferases"/>
    <property type="match status" value="6"/>
</dbReference>
<dbReference type="NCBIfam" id="TIGR01733">
    <property type="entry name" value="AA-adenyl-dom"/>
    <property type="match status" value="1"/>
</dbReference>
<dbReference type="Gene3D" id="3.30.559.30">
    <property type="entry name" value="Nonribosomal peptide synthetase, condensation domain"/>
    <property type="match status" value="3"/>
</dbReference>
<evidence type="ECO:0000256" key="2">
    <source>
        <dbReference type="ARBA" id="ARBA00022450"/>
    </source>
</evidence>
<dbReference type="Pfam" id="PF00668">
    <property type="entry name" value="Condensation"/>
    <property type="match status" value="3"/>
</dbReference>
<dbReference type="Gene3D" id="3.30.300.30">
    <property type="match status" value="2"/>
</dbReference>
<keyword evidence="2" id="KW-0596">Phosphopantetheine</keyword>
<dbReference type="InterPro" id="IPR001242">
    <property type="entry name" value="Condensation_dom"/>
</dbReference>
<dbReference type="GO" id="GO:0003824">
    <property type="term" value="F:catalytic activity"/>
    <property type="evidence" value="ECO:0007669"/>
    <property type="project" value="InterPro"/>
</dbReference>
<dbReference type="InterPro" id="IPR006162">
    <property type="entry name" value="Ppantetheine_attach_site"/>
</dbReference>
<dbReference type="EMBL" id="AYSJ01000014">
    <property type="protein sequence ID" value="ETS30190.1"/>
    <property type="molecule type" value="Genomic_DNA"/>
</dbReference>
<dbReference type="PROSITE" id="PS00455">
    <property type="entry name" value="AMP_BINDING"/>
    <property type="match status" value="1"/>
</dbReference>
<dbReference type="CDD" id="cd05930">
    <property type="entry name" value="A_NRPS"/>
    <property type="match status" value="1"/>
</dbReference>
<evidence type="ECO:0000256" key="1">
    <source>
        <dbReference type="ARBA" id="ARBA00001957"/>
    </source>
</evidence>
<dbReference type="PATRIC" id="fig|1004151.3.peg.4000"/>
<dbReference type="NCBIfam" id="TIGR01720">
    <property type="entry name" value="NRPS-para261"/>
    <property type="match status" value="1"/>
</dbReference>
<protein>
    <submittedName>
        <fullName evidence="5">Non-ribosomal peptide synthase/amino acid adenylation enzyme</fullName>
    </submittedName>
</protein>
<proteinExistence type="predicted"/>
<dbReference type="InterPro" id="IPR020459">
    <property type="entry name" value="AMP-binding"/>
</dbReference>
<dbReference type="PANTHER" id="PTHR45398">
    <property type="match status" value="1"/>
</dbReference>
<dbReference type="InterPro" id="IPR036736">
    <property type="entry name" value="ACP-like_sf"/>
</dbReference>
<dbReference type="Gene3D" id="1.10.1200.10">
    <property type="entry name" value="ACP-like"/>
    <property type="match status" value="2"/>
</dbReference>
<keyword evidence="6" id="KW-1185">Reference proteome</keyword>
<dbReference type="NCBIfam" id="NF003417">
    <property type="entry name" value="PRK04813.1"/>
    <property type="match status" value="2"/>
</dbReference>
<feature type="domain" description="Carrier" evidence="4">
    <location>
        <begin position="2550"/>
        <end position="2625"/>
    </location>
</feature>
<dbReference type="FunFam" id="1.10.1200.10:FF:000005">
    <property type="entry name" value="Nonribosomal peptide synthetase 1"/>
    <property type="match status" value="1"/>
</dbReference>
<dbReference type="InterPro" id="IPR045851">
    <property type="entry name" value="AMP-bd_C_sf"/>
</dbReference>
<dbReference type="FunFam" id="3.40.50.12780:FF:000012">
    <property type="entry name" value="Non-ribosomal peptide synthetase"/>
    <property type="match status" value="1"/>
</dbReference>
<dbReference type="SMART" id="SM00823">
    <property type="entry name" value="PKS_PP"/>
    <property type="match status" value="2"/>
</dbReference>
<dbReference type="InterPro" id="IPR000873">
    <property type="entry name" value="AMP-dep_synth/lig_dom"/>
</dbReference>
<dbReference type="InterPro" id="IPR009081">
    <property type="entry name" value="PP-bd_ACP"/>
</dbReference>
<dbReference type="Pfam" id="PF00550">
    <property type="entry name" value="PP-binding"/>
    <property type="match status" value="2"/>
</dbReference>
<dbReference type="InterPro" id="IPR010060">
    <property type="entry name" value="NRPS_synth"/>
</dbReference>
<dbReference type="CDD" id="cd19531">
    <property type="entry name" value="LCL_NRPS-like"/>
    <property type="match status" value="1"/>
</dbReference>
<dbReference type="SUPFAM" id="SSF56801">
    <property type="entry name" value="Acetyl-CoA synthetase-like"/>
    <property type="match status" value="2"/>
</dbReference>
<accession>W3V4Z9</accession>
<dbReference type="Gene3D" id="3.40.50.12780">
    <property type="entry name" value="N-terminal domain of ligase-like"/>
    <property type="match status" value="1"/>
</dbReference>
<dbReference type="CDD" id="cd19543">
    <property type="entry name" value="DCL_NRPS"/>
    <property type="match status" value="1"/>
</dbReference>
<dbReference type="OrthoDB" id="9757559at2"/>
<dbReference type="GO" id="GO:0031177">
    <property type="term" value="F:phosphopantetheine binding"/>
    <property type="evidence" value="ECO:0007669"/>
    <property type="project" value="InterPro"/>
</dbReference>
<dbReference type="RefSeq" id="WP_036849073.1">
    <property type="nucleotide sequence ID" value="NZ_AYSJ01000014.1"/>
</dbReference>
<dbReference type="InterPro" id="IPR020845">
    <property type="entry name" value="AMP-binding_CS"/>
</dbReference>
<dbReference type="InterPro" id="IPR025110">
    <property type="entry name" value="AMP-bd_C"/>
</dbReference>
<keyword evidence="3" id="KW-0597">Phosphoprotein</keyword>
<feature type="domain" description="Carrier" evidence="4">
    <location>
        <begin position="1025"/>
        <end position="1099"/>
    </location>
</feature>
<comment type="cofactor">
    <cofactor evidence="1">
        <name>pantetheine 4'-phosphate</name>
        <dbReference type="ChEBI" id="CHEBI:47942"/>
    </cofactor>
</comment>
<dbReference type="PANTHER" id="PTHR45398:SF1">
    <property type="entry name" value="ENZYME, PUTATIVE (JCVI)-RELATED"/>
    <property type="match status" value="1"/>
</dbReference>
<gene>
    <name evidence="5" type="ORF">PTE_03528</name>
</gene>
<dbReference type="Pfam" id="PF00501">
    <property type="entry name" value="AMP-binding"/>
    <property type="match status" value="2"/>
</dbReference>
<dbReference type="PROSITE" id="PS00012">
    <property type="entry name" value="PHOSPHOPANTETHEINE"/>
    <property type="match status" value="2"/>
</dbReference>
<reference evidence="5 6" key="1">
    <citation type="submission" date="2013-11" db="EMBL/GenBank/DDBJ databases">
        <title>Elucidation of the Photorhabdus temperata genome and generation of transposon mutant library to identify motility mutants.</title>
        <authorList>
            <person name="Hurst S.G.IV."/>
            <person name="Micheals B."/>
            <person name="Abebe-Akele F."/>
            <person name="Rowedder H."/>
            <person name="Bullock H."/>
            <person name="Jackobeck R."/>
            <person name="Janicki E."/>
            <person name="Tisa L.S."/>
        </authorList>
    </citation>
    <scope>NUCLEOTIDE SEQUENCE [LARGE SCALE GENOMIC DNA]</scope>
    <source>
        <strain evidence="5 6">NC19</strain>
    </source>
</reference>
<dbReference type="Pfam" id="PF13193">
    <property type="entry name" value="AMP-binding_C"/>
    <property type="match status" value="1"/>
</dbReference>
<dbReference type="CDD" id="cd17646">
    <property type="entry name" value="A_NRPS_AB3403-like"/>
    <property type="match status" value="1"/>
</dbReference>
<evidence type="ECO:0000313" key="5">
    <source>
        <dbReference type="EMBL" id="ETS30190.1"/>
    </source>
</evidence>
<organism evidence="5 6">
    <name type="scientific">Photorhabdus khanii NC19</name>
    <dbReference type="NCBI Taxonomy" id="1004151"/>
    <lineage>
        <taxon>Bacteria</taxon>
        <taxon>Pseudomonadati</taxon>
        <taxon>Pseudomonadota</taxon>
        <taxon>Gammaproteobacteria</taxon>
        <taxon>Enterobacterales</taxon>
        <taxon>Morganellaceae</taxon>
        <taxon>Photorhabdus</taxon>
    </lineage>
</organism>
<evidence type="ECO:0000256" key="3">
    <source>
        <dbReference type="ARBA" id="ARBA00022553"/>
    </source>
</evidence>
<dbReference type="InterPro" id="IPR010071">
    <property type="entry name" value="AA_adenyl_dom"/>
</dbReference>
<evidence type="ECO:0000313" key="6">
    <source>
        <dbReference type="Proteomes" id="UP000018957"/>
    </source>
</evidence>
<dbReference type="InterPro" id="IPR020806">
    <property type="entry name" value="PKS_PP-bd"/>
</dbReference>
<dbReference type="FunFam" id="3.40.50.980:FF:000001">
    <property type="entry name" value="Non-ribosomal peptide synthetase"/>
    <property type="match status" value="2"/>
</dbReference>
<dbReference type="SUPFAM" id="SSF47336">
    <property type="entry name" value="ACP-like"/>
    <property type="match status" value="2"/>
</dbReference>
<dbReference type="PRINTS" id="PR00154">
    <property type="entry name" value="AMPBINDING"/>
</dbReference>
<evidence type="ECO:0000259" key="4">
    <source>
        <dbReference type="PROSITE" id="PS50075"/>
    </source>
</evidence>
<dbReference type="Gene3D" id="3.30.559.10">
    <property type="entry name" value="Chloramphenicol acetyltransferase-like domain"/>
    <property type="match status" value="3"/>
</dbReference>
<name>W3V4Z9_9GAMM</name>
<dbReference type="InterPro" id="IPR042099">
    <property type="entry name" value="ANL_N_sf"/>
</dbReference>